<evidence type="ECO:0000313" key="2">
    <source>
        <dbReference type="Proteomes" id="UP000251241"/>
    </source>
</evidence>
<reference evidence="1 2" key="1">
    <citation type="submission" date="2018-06" db="EMBL/GenBank/DDBJ databases">
        <authorList>
            <consortium name="Pathogen Informatics"/>
            <person name="Doyle S."/>
        </authorList>
    </citation>
    <scope>NUCLEOTIDE SEQUENCE [LARGE SCALE GENOMIC DNA]</scope>
    <source>
        <strain evidence="1 2">NCTC11343</strain>
    </source>
</reference>
<dbReference type="GeneID" id="97183103"/>
<sequence>MRSKTIYKLLGSLVVLLALVSNLKAQDYLIGPSLSYQFQKGSILKTGAYFAFPFSGDHILRADATANFTWTQKKFAVIPEAGITYYPQTYVLTPFVRTELTPYTITPKVGLSLATLVDLDFGYGLSINEKKDYNPIKGFAVSLRFSIPLNYRINM</sequence>
<dbReference type="RefSeq" id="WP_112375142.1">
    <property type="nucleotide sequence ID" value="NZ_CP069793.1"/>
</dbReference>
<evidence type="ECO:0000313" key="1">
    <source>
        <dbReference type="EMBL" id="SPZ87971.1"/>
    </source>
</evidence>
<accession>A0A2X2J6W5</accession>
<proteinExistence type="predicted"/>
<dbReference type="Proteomes" id="UP000251241">
    <property type="component" value="Unassembled WGS sequence"/>
</dbReference>
<dbReference type="AlphaFoldDB" id="A0A2X2J6W5"/>
<dbReference type="EMBL" id="UAUU01000009">
    <property type="protein sequence ID" value="SPZ87971.1"/>
    <property type="molecule type" value="Genomic_DNA"/>
</dbReference>
<evidence type="ECO:0008006" key="3">
    <source>
        <dbReference type="Google" id="ProtNLM"/>
    </source>
</evidence>
<name>A0A2X2J6W5_SPHMU</name>
<protein>
    <recommendedName>
        <fullName evidence="3">Outer membrane protein beta-barrel domain-containing protein</fullName>
    </recommendedName>
</protein>
<organism evidence="1 2">
    <name type="scientific">Sphingobacterium multivorum</name>
    <dbReference type="NCBI Taxonomy" id="28454"/>
    <lineage>
        <taxon>Bacteria</taxon>
        <taxon>Pseudomonadati</taxon>
        <taxon>Bacteroidota</taxon>
        <taxon>Sphingobacteriia</taxon>
        <taxon>Sphingobacteriales</taxon>
        <taxon>Sphingobacteriaceae</taxon>
        <taxon>Sphingobacterium</taxon>
    </lineage>
</organism>
<gene>
    <name evidence="1" type="ORF">NCTC11343_03219</name>
</gene>